<sequence length="64" mass="6869">MNRLDCHDRDRTVPVVGICLTCGAAICQAHAGTGRDLQDRHLGSGRAPLRCRPCSPVRERAAAS</sequence>
<evidence type="ECO:0000313" key="2">
    <source>
        <dbReference type="Proteomes" id="UP000218944"/>
    </source>
</evidence>
<gene>
    <name evidence="1" type="ORF">CK936_32175</name>
</gene>
<evidence type="ECO:0000313" key="1">
    <source>
        <dbReference type="EMBL" id="PAU44954.1"/>
    </source>
</evidence>
<dbReference type="RefSeq" id="WP_095584472.1">
    <property type="nucleotide sequence ID" value="NZ_JAJQQQ010000014.1"/>
</dbReference>
<organism evidence="1 2">
    <name type="scientific">Streptomyces albireticuli</name>
    <dbReference type="NCBI Taxonomy" id="1940"/>
    <lineage>
        <taxon>Bacteria</taxon>
        <taxon>Bacillati</taxon>
        <taxon>Actinomycetota</taxon>
        <taxon>Actinomycetes</taxon>
        <taxon>Kitasatosporales</taxon>
        <taxon>Streptomycetaceae</taxon>
        <taxon>Streptomyces</taxon>
    </lineage>
</organism>
<protein>
    <recommendedName>
        <fullName evidence="3">DUF2180 family protein</fullName>
    </recommendedName>
</protein>
<dbReference type="AlphaFoldDB" id="A0A2A2D0C2"/>
<dbReference type="EMBL" id="NSJV01000603">
    <property type="protein sequence ID" value="PAU44954.1"/>
    <property type="molecule type" value="Genomic_DNA"/>
</dbReference>
<comment type="caution">
    <text evidence="1">The sequence shown here is derived from an EMBL/GenBank/DDBJ whole genome shotgun (WGS) entry which is preliminary data.</text>
</comment>
<proteinExistence type="predicted"/>
<accession>A0A2A2D0C2</accession>
<name>A0A2A2D0C2_9ACTN</name>
<dbReference type="Proteomes" id="UP000218944">
    <property type="component" value="Unassembled WGS sequence"/>
</dbReference>
<evidence type="ECO:0008006" key="3">
    <source>
        <dbReference type="Google" id="ProtNLM"/>
    </source>
</evidence>
<keyword evidence="2" id="KW-1185">Reference proteome</keyword>
<reference evidence="1 2" key="1">
    <citation type="submission" date="2017-08" db="EMBL/GenBank/DDBJ databases">
        <title>Genome sequence of Streptomyces albireticuli NRRL B-1670.</title>
        <authorList>
            <person name="Graham D.E."/>
            <person name="Mahan K.M."/>
            <person name="Klingeman D.M."/>
            <person name="Hettich R.L."/>
            <person name="Parry R.J."/>
            <person name="Spain J.C."/>
        </authorList>
    </citation>
    <scope>NUCLEOTIDE SEQUENCE [LARGE SCALE GENOMIC DNA]</scope>
    <source>
        <strain evidence="1 2">NRRL B-1670</strain>
    </source>
</reference>